<dbReference type="EMBL" id="JH600068">
    <property type="protein sequence ID" value="EIG54296.1"/>
    <property type="molecule type" value="Genomic_DNA"/>
</dbReference>
<feature type="transmembrane region" description="Helical" evidence="6">
    <location>
        <begin position="20"/>
        <end position="41"/>
    </location>
</feature>
<dbReference type="GO" id="GO:0020037">
    <property type="term" value="F:heme binding"/>
    <property type="evidence" value="ECO:0007669"/>
    <property type="project" value="TreeGrafter"/>
</dbReference>
<feature type="domain" description="Cytochrome b561 bacterial/Ni-hydrogenase" evidence="7">
    <location>
        <begin position="68"/>
        <end position="244"/>
    </location>
</feature>
<dbReference type="GO" id="GO:0005886">
    <property type="term" value="C:plasma membrane"/>
    <property type="evidence" value="ECO:0007669"/>
    <property type="project" value="UniProtKB-SubCell"/>
</dbReference>
<evidence type="ECO:0000259" key="7">
    <source>
        <dbReference type="Pfam" id="PF01292"/>
    </source>
</evidence>
<keyword evidence="2" id="KW-1003">Cell membrane</keyword>
<dbReference type="STRING" id="596152.DesU5LDRAFT_2641"/>
<keyword evidence="5 6" id="KW-0472">Membrane</keyword>
<name>I2Q3E0_9BACT</name>
<evidence type="ECO:0000256" key="4">
    <source>
        <dbReference type="ARBA" id="ARBA00022989"/>
    </source>
</evidence>
<dbReference type="eggNOG" id="ENOG5030JMT">
    <property type="taxonomic scope" value="Bacteria"/>
</dbReference>
<evidence type="ECO:0000256" key="2">
    <source>
        <dbReference type="ARBA" id="ARBA00022475"/>
    </source>
</evidence>
<evidence type="ECO:0000256" key="3">
    <source>
        <dbReference type="ARBA" id="ARBA00022692"/>
    </source>
</evidence>
<evidence type="ECO:0000313" key="8">
    <source>
        <dbReference type="EMBL" id="EIG54296.1"/>
    </source>
</evidence>
<feature type="transmembrane region" description="Helical" evidence="6">
    <location>
        <begin position="105"/>
        <end position="127"/>
    </location>
</feature>
<feature type="transmembrane region" description="Helical" evidence="6">
    <location>
        <begin position="164"/>
        <end position="187"/>
    </location>
</feature>
<dbReference type="HOGENOM" id="CLU_1037196_0_0_7"/>
<dbReference type="AlphaFoldDB" id="I2Q3E0"/>
<comment type="subcellular location">
    <subcellularLocation>
        <location evidence="1">Cell membrane</location>
        <topology evidence="1">Multi-pass membrane protein</topology>
    </subcellularLocation>
</comment>
<evidence type="ECO:0000256" key="6">
    <source>
        <dbReference type="SAM" id="Phobius"/>
    </source>
</evidence>
<proteinExistence type="predicted"/>
<organism evidence="8">
    <name type="scientific">Desulfovibrio sp. U5L</name>
    <dbReference type="NCBI Taxonomy" id="596152"/>
    <lineage>
        <taxon>Bacteria</taxon>
        <taxon>Pseudomonadati</taxon>
        <taxon>Thermodesulfobacteriota</taxon>
        <taxon>Desulfovibrionia</taxon>
        <taxon>Desulfovibrionales</taxon>
        <taxon>Desulfovibrionaceae</taxon>
        <taxon>Desulfovibrio</taxon>
    </lineage>
</organism>
<protein>
    <submittedName>
        <fullName evidence="8">Cytochrome b subunit of formate dehydrogenase</fullName>
    </submittedName>
</protein>
<dbReference type="GO" id="GO:0022904">
    <property type="term" value="P:respiratory electron transport chain"/>
    <property type="evidence" value="ECO:0007669"/>
    <property type="project" value="InterPro"/>
</dbReference>
<dbReference type="GO" id="GO:0009055">
    <property type="term" value="F:electron transfer activity"/>
    <property type="evidence" value="ECO:0007669"/>
    <property type="project" value="InterPro"/>
</dbReference>
<dbReference type="InterPro" id="IPR011577">
    <property type="entry name" value="Cyt_b561_bac/Ni-Hgenase"/>
</dbReference>
<evidence type="ECO:0000256" key="1">
    <source>
        <dbReference type="ARBA" id="ARBA00004651"/>
    </source>
</evidence>
<dbReference type="PANTHER" id="PTHR30485:SF0">
    <property type="entry name" value="NI_FE-HYDROGENASE 1 B-TYPE CYTOCHROME SUBUNIT-RELATED"/>
    <property type="match status" value="1"/>
</dbReference>
<dbReference type="Gene3D" id="1.20.950.20">
    <property type="entry name" value="Transmembrane di-heme cytochromes, Chain C"/>
    <property type="match status" value="1"/>
</dbReference>
<sequence length="268" mass="29082">MDIIRWGTTPWGQIVPLHVAWYLAGVALAAGLAFLLVHAVWMTLKKPGHAAPPAPPDVAACVPARVLRHSLPARIFHWLMAACMLTLLLSAFLPKAGFLFPWVGVHYAAGAILVAAICFHIVHAVFFMDFRSIWPTGADLAGFGQGEDAPVAARPGKYPLLNKLYHLAIVVVGLTAATTGVLMLFRVRTPFFTRNPYILGDAAWGGVYLLHGLAGVSLVALVIVHIYFAARPDERPIARAMVTGSMDREFVLTHHDPAKWGCEPAETK</sequence>
<dbReference type="SUPFAM" id="SSF81342">
    <property type="entry name" value="Transmembrane di-heme cytochromes"/>
    <property type="match status" value="1"/>
</dbReference>
<feature type="transmembrane region" description="Helical" evidence="6">
    <location>
        <begin position="75"/>
        <end position="93"/>
    </location>
</feature>
<dbReference type="InterPro" id="IPR016174">
    <property type="entry name" value="Di-haem_cyt_TM"/>
</dbReference>
<dbReference type="PANTHER" id="PTHR30485">
    <property type="entry name" value="NI/FE-HYDROGENASE 1 B-TYPE CYTOCHROME SUBUNIT"/>
    <property type="match status" value="1"/>
</dbReference>
<evidence type="ECO:0000256" key="5">
    <source>
        <dbReference type="ARBA" id="ARBA00023136"/>
    </source>
</evidence>
<keyword evidence="4 6" id="KW-1133">Transmembrane helix</keyword>
<accession>I2Q3E0</accession>
<dbReference type="OrthoDB" id="5451490at2"/>
<reference evidence="8" key="1">
    <citation type="submission" date="2011-11" db="EMBL/GenBank/DDBJ databases">
        <title>Improved High-Quality Draft sequence of Desulfovibrio sp. U5L.</title>
        <authorList>
            <consortium name="US DOE Joint Genome Institute"/>
            <person name="Lucas S."/>
            <person name="Han J."/>
            <person name="Lapidus A."/>
            <person name="Cheng J.-F."/>
            <person name="Goodwin L."/>
            <person name="Pitluck S."/>
            <person name="Peters L."/>
            <person name="Ovchinnikova G."/>
            <person name="Held B."/>
            <person name="Detter J.C."/>
            <person name="Han C."/>
            <person name="Tapia R."/>
            <person name="Land M."/>
            <person name="Hauser L."/>
            <person name="Kyrpides N."/>
            <person name="Ivanova N."/>
            <person name="Pagani I."/>
            <person name="Gabster J."/>
            <person name="Walker C."/>
            <person name="Stolyar S."/>
            <person name="Stahl D."/>
            <person name="Arkin A."/>
            <person name="Dehal P."/>
            <person name="Hazen T."/>
            <person name="Woyke T."/>
        </authorList>
    </citation>
    <scope>NUCLEOTIDE SEQUENCE [LARGE SCALE GENOMIC DNA]</scope>
    <source>
        <strain evidence="8">U5L</strain>
    </source>
</reference>
<gene>
    <name evidence="8" type="ORF">DesU5LDRAFT_2641</name>
</gene>
<dbReference type="InterPro" id="IPR051542">
    <property type="entry name" value="Hydrogenase_cytochrome"/>
</dbReference>
<keyword evidence="3 6" id="KW-0812">Transmembrane</keyword>
<feature type="transmembrane region" description="Helical" evidence="6">
    <location>
        <begin position="207"/>
        <end position="230"/>
    </location>
</feature>
<dbReference type="Pfam" id="PF01292">
    <property type="entry name" value="Ni_hydr_CYTB"/>
    <property type="match status" value="1"/>
</dbReference>